<feature type="region of interest" description="Disordered" evidence="6">
    <location>
        <begin position="1"/>
        <end position="21"/>
    </location>
</feature>
<feature type="non-terminal residue" evidence="9">
    <location>
        <position position="209"/>
    </location>
</feature>
<dbReference type="Proteomes" id="UP000244855">
    <property type="component" value="Unassembled WGS sequence"/>
</dbReference>
<dbReference type="STRING" id="97972.A0A2V1D4J6"/>
<protein>
    <recommendedName>
        <fullName evidence="8">Rhodopsin domain-containing protein</fullName>
    </recommendedName>
</protein>
<dbReference type="EMBL" id="KZ805633">
    <property type="protein sequence ID" value="PVH92915.1"/>
    <property type="molecule type" value="Genomic_DNA"/>
</dbReference>
<dbReference type="OrthoDB" id="5342292at2759"/>
<dbReference type="InterPro" id="IPR052337">
    <property type="entry name" value="SAT4-like"/>
</dbReference>
<evidence type="ECO:0000256" key="1">
    <source>
        <dbReference type="ARBA" id="ARBA00004141"/>
    </source>
</evidence>
<evidence type="ECO:0000256" key="7">
    <source>
        <dbReference type="SAM" id="Phobius"/>
    </source>
</evidence>
<keyword evidence="10" id="KW-1185">Reference proteome</keyword>
<sequence length="209" mass="22987">MTLNSTSIPAASPPTGKVPNFEHPEDVLNTINLVSQILAVATVTLFVFVRLFIKTVIVPPFLIEDCVLVVAWSLYADTVVYGPNAYFTKLSLLLVVARVFNPLRTTKLVTYALIVGMLGYYLPVMIIKIFICRPIHAFWDVRGVVKATCFNQRAIFVADTIISTVTDLAVLILPIPAVISLQMPFKQKVKVWSMLGIGGIATGASFVRM</sequence>
<dbReference type="InterPro" id="IPR049326">
    <property type="entry name" value="Rhodopsin_dom_fungi"/>
</dbReference>
<evidence type="ECO:0000259" key="8">
    <source>
        <dbReference type="Pfam" id="PF20684"/>
    </source>
</evidence>
<evidence type="ECO:0000256" key="6">
    <source>
        <dbReference type="SAM" id="MobiDB-lite"/>
    </source>
</evidence>
<feature type="transmembrane region" description="Helical" evidence="7">
    <location>
        <begin position="154"/>
        <end position="179"/>
    </location>
</feature>
<feature type="transmembrane region" description="Helical" evidence="7">
    <location>
        <begin position="191"/>
        <end position="207"/>
    </location>
</feature>
<dbReference type="GO" id="GO:0016020">
    <property type="term" value="C:membrane"/>
    <property type="evidence" value="ECO:0007669"/>
    <property type="project" value="UniProtKB-SubCell"/>
</dbReference>
<keyword evidence="3 7" id="KW-1133">Transmembrane helix</keyword>
<evidence type="ECO:0000313" key="9">
    <source>
        <dbReference type="EMBL" id="PVH92915.1"/>
    </source>
</evidence>
<dbReference type="AlphaFoldDB" id="A0A2V1D4J6"/>
<comment type="subcellular location">
    <subcellularLocation>
        <location evidence="1">Membrane</location>
        <topology evidence="1">Multi-pass membrane protein</topology>
    </subcellularLocation>
</comment>
<feature type="transmembrane region" description="Helical" evidence="7">
    <location>
        <begin position="27"/>
        <end position="49"/>
    </location>
</feature>
<dbReference type="Pfam" id="PF20684">
    <property type="entry name" value="Fung_rhodopsin"/>
    <property type="match status" value="1"/>
</dbReference>
<evidence type="ECO:0000256" key="4">
    <source>
        <dbReference type="ARBA" id="ARBA00023136"/>
    </source>
</evidence>
<keyword evidence="4 7" id="KW-0472">Membrane</keyword>
<evidence type="ECO:0000256" key="5">
    <source>
        <dbReference type="ARBA" id="ARBA00038359"/>
    </source>
</evidence>
<keyword evidence="2 7" id="KW-0812">Transmembrane</keyword>
<evidence type="ECO:0000256" key="3">
    <source>
        <dbReference type="ARBA" id="ARBA00022989"/>
    </source>
</evidence>
<feature type="domain" description="Rhodopsin" evidence="8">
    <location>
        <begin position="70"/>
        <end position="209"/>
    </location>
</feature>
<dbReference type="PANTHER" id="PTHR33048">
    <property type="entry name" value="PTH11-LIKE INTEGRAL MEMBRANE PROTEIN (AFU_ORTHOLOGUE AFUA_5G11245)"/>
    <property type="match status" value="1"/>
</dbReference>
<dbReference type="PANTHER" id="PTHR33048:SF108">
    <property type="entry name" value="INTEGRAL MEMBRANE PROTEIN"/>
    <property type="match status" value="1"/>
</dbReference>
<evidence type="ECO:0000313" key="10">
    <source>
        <dbReference type="Proteomes" id="UP000244855"/>
    </source>
</evidence>
<reference evidence="9 10" key="1">
    <citation type="journal article" date="2018" name="Sci. Rep.">
        <title>Comparative genomics provides insights into the lifestyle and reveals functional heterogeneity of dark septate endophytic fungi.</title>
        <authorList>
            <person name="Knapp D.G."/>
            <person name="Nemeth J.B."/>
            <person name="Barry K."/>
            <person name="Hainaut M."/>
            <person name="Henrissat B."/>
            <person name="Johnson J."/>
            <person name="Kuo A."/>
            <person name="Lim J.H.P."/>
            <person name="Lipzen A."/>
            <person name="Nolan M."/>
            <person name="Ohm R.A."/>
            <person name="Tamas L."/>
            <person name="Grigoriev I.V."/>
            <person name="Spatafora J.W."/>
            <person name="Nagy L.G."/>
            <person name="Kovacs G.M."/>
        </authorList>
    </citation>
    <scope>NUCLEOTIDE SEQUENCE [LARGE SCALE GENOMIC DNA]</scope>
    <source>
        <strain evidence="9 10">DSE2036</strain>
    </source>
</reference>
<accession>A0A2V1D4J6</accession>
<feature type="transmembrane region" description="Helical" evidence="7">
    <location>
        <begin position="108"/>
        <end position="131"/>
    </location>
</feature>
<name>A0A2V1D4J6_9PLEO</name>
<comment type="similarity">
    <text evidence="5">Belongs to the SAT4 family.</text>
</comment>
<organism evidence="9 10">
    <name type="scientific">Periconia macrospinosa</name>
    <dbReference type="NCBI Taxonomy" id="97972"/>
    <lineage>
        <taxon>Eukaryota</taxon>
        <taxon>Fungi</taxon>
        <taxon>Dikarya</taxon>
        <taxon>Ascomycota</taxon>
        <taxon>Pezizomycotina</taxon>
        <taxon>Dothideomycetes</taxon>
        <taxon>Pleosporomycetidae</taxon>
        <taxon>Pleosporales</taxon>
        <taxon>Massarineae</taxon>
        <taxon>Periconiaceae</taxon>
        <taxon>Periconia</taxon>
    </lineage>
</organism>
<proteinExistence type="inferred from homology"/>
<gene>
    <name evidence="9" type="ORF">DM02DRAFT_634972</name>
</gene>
<evidence type="ECO:0000256" key="2">
    <source>
        <dbReference type="ARBA" id="ARBA00022692"/>
    </source>
</evidence>